<dbReference type="RefSeq" id="WP_380595920.1">
    <property type="nucleotide sequence ID" value="NZ_JBHSDU010000003.1"/>
</dbReference>
<name>A0ABV8SNA6_9GAMM</name>
<accession>A0ABV8SNA6</accession>
<gene>
    <name evidence="1" type="ORF">ACFPN2_07090</name>
</gene>
<proteinExistence type="predicted"/>
<evidence type="ECO:0000313" key="1">
    <source>
        <dbReference type="EMBL" id="MFC4308841.1"/>
    </source>
</evidence>
<evidence type="ECO:0000313" key="2">
    <source>
        <dbReference type="Proteomes" id="UP001595904"/>
    </source>
</evidence>
<sequence>MKKARKKRAKVKVRSAELAPFNVCDFLDNEEVIAEYLAASLEDPNPETYLRAMAHVAKSETRAGRAE</sequence>
<organism evidence="1 2">
    <name type="scientific">Steroidobacter flavus</name>
    <dbReference type="NCBI Taxonomy" id="1842136"/>
    <lineage>
        <taxon>Bacteria</taxon>
        <taxon>Pseudomonadati</taxon>
        <taxon>Pseudomonadota</taxon>
        <taxon>Gammaproteobacteria</taxon>
        <taxon>Steroidobacterales</taxon>
        <taxon>Steroidobacteraceae</taxon>
        <taxon>Steroidobacter</taxon>
    </lineage>
</organism>
<comment type="caution">
    <text evidence="1">The sequence shown here is derived from an EMBL/GenBank/DDBJ whole genome shotgun (WGS) entry which is preliminary data.</text>
</comment>
<protein>
    <submittedName>
        <fullName evidence="1">DNA-binding protein</fullName>
    </submittedName>
</protein>
<dbReference type="Proteomes" id="UP001595904">
    <property type="component" value="Unassembled WGS sequence"/>
</dbReference>
<dbReference type="Pfam" id="PF21716">
    <property type="entry name" value="dnstrm_HI1420"/>
    <property type="match status" value="1"/>
</dbReference>
<dbReference type="GO" id="GO:0003677">
    <property type="term" value="F:DNA binding"/>
    <property type="evidence" value="ECO:0007669"/>
    <property type="project" value="UniProtKB-KW"/>
</dbReference>
<keyword evidence="1" id="KW-0238">DNA-binding</keyword>
<dbReference type="InterPro" id="IPR014057">
    <property type="entry name" value="HI1420"/>
</dbReference>
<keyword evidence="2" id="KW-1185">Reference proteome</keyword>
<reference evidence="2" key="1">
    <citation type="journal article" date="2019" name="Int. J. Syst. Evol. Microbiol.">
        <title>The Global Catalogue of Microorganisms (GCM) 10K type strain sequencing project: providing services to taxonomists for standard genome sequencing and annotation.</title>
        <authorList>
            <consortium name="The Broad Institute Genomics Platform"/>
            <consortium name="The Broad Institute Genome Sequencing Center for Infectious Disease"/>
            <person name="Wu L."/>
            <person name="Ma J."/>
        </authorList>
    </citation>
    <scope>NUCLEOTIDE SEQUENCE [LARGE SCALE GENOMIC DNA]</scope>
    <source>
        <strain evidence="2">CGMCC 1.10759</strain>
    </source>
</reference>
<dbReference type="EMBL" id="JBHSDU010000003">
    <property type="protein sequence ID" value="MFC4308841.1"/>
    <property type="molecule type" value="Genomic_DNA"/>
</dbReference>